<evidence type="ECO:0000313" key="1">
    <source>
        <dbReference type="EMBL" id="GIF02353.1"/>
    </source>
</evidence>
<keyword evidence="2" id="KW-1185">Reference proteome</keyword>
<name>A0A919N2X1_9ACTN</name>
<proteinExistence type="predicted"/>
<dbReference type="RefSeq" id="WP_203791512.1">
    <property type="nucleotide sequence ID" value="NZ_BOMV01000131.1"/>
</dbReference>
<reference evidence="1" key="1">
    <citation type="submission" date="2021-01" db="EMBL/GenBank/DDBJ databases">
        <title>Whole genome shotgun sequence of Actinoplanes rishiriensis NBRC 108556.</title>
        <authorList>
            <person name="Komaki H."/>
            <person name="Tamura T."/>
        </authorList>
    </citation>
    <scope>NUCLEOTIDE SEQUENCE</scope>
    <source>
        <strain evidence="1">NBRC 108556</strain>
    </source>
</reference>
<organism evidence="1 2">
    <name type="scientific">Paractinoplanes rishiriensis</name>
    <dbReference type="NCBI Taxonomy" id="1050105"/>
    <lineage>
        <taxon>Bacteria</taxon>
        <taxon>Bacillati</taxon>
        <taxon>Actinomycetota</taxon>
        <taxon>Actinomycetes</taxon>
        <taxon>Micromonosporales</taxon>
        <taxon>Micromonosporaceae</taxon>
        <taxon>Paractinoplanes</taxon>
    </lineage>
</organism>
<sequence length="87" mass="9284">MDEFDLTADEPSAADLTAIEREEPLINAEIGLLTAEIGIIEAADRGGPTELDWRRVRRANKRVIRAALDLASAADQAGCRRGPGAVA</sequence>
<accession>A0A919N2X1</accession>
<dbReference type="Pfam" id="PF19801">
    <property type="entry name" value="DUF6284"/>
    <property type="match status" value="1"/>
</dbReference>
<dbReference type="Proteomes" id="UP000636960">
    <property type="component" value="Unassembled WGS sequence"/>
</dbReference>
<dbReference type="EMBL" id="BOMV01000131">
    <property type="protein sequence ID" value="GIF02353.1"/>
    <property type="molecule type" value="Genomic_DNA"/>
</dbReference>
<evidence type="ECO:0000313" key="2">
    <source>
        <dbReference type="Proteomes" id="UP000636960"/>
    </source>
</evidence>
<comment type="caution">
    <text evidence="1">The sequence shown here is derived from an EMBL/GenBank/DDBJ whole genome shotgun (WGS) entry which is preliminary data.</text>
</comment>
<dbReference type="AlphaFoldDB" id="A0A919N2X1"/>
<protein>
    <submittedName>
        <fullName evidence="1">Uncharacterized protein</fullName>
    </submittedName>
</protein>
<dbReference type="InterPro" id="IPR046251">
    <property type="entry name" value="DUF6284"/>
</dbReference>
<gene>
    <name evidence="1" type="ORF">Ari01nite_98170</name>
</gene>